<name>A0A6H5IUI9_9HYME</name>
<evidence type="ECO:0000313" key="1">
    <source>
        <dbReference type="EMBL" id="CAB0039568.1"/>
    </source>
</evidence>
<gene>
    <name evidence="1" type="ORF">TBRA_LOCUS11307</name>
</gene>
<proteinExistence type="predicted"/>
<organism evidence="1 2">
    <name type="scientific">Trichogramma brassicae</name>
    <dbReference type="NCBI Taxonomy" id="86971"/>
    <lineage>
        <taxon>Eukaryota</taxon>
        <taxon>Metazoa</taxon>
        <taxon>Ecdysozoa</taxon>
        <taxon>Arthropoda</taxon>
        <taxon>Hexapoda</taxon>
        <taxon>Insecta</taxon>
        <taxon>Pterygota</taxon>
        <taxon>Neoptera</taxon>
        <taxon>Endopterygota</taxon>
        <taxon>Hymenoptera</taxon>
        <taxon>Apocrita</taxon>
        <taxon>Proctotrupomorpha</taxon>
        <taxon>Chalcidoidea</taxon>
        <taxon>Trichogrammatidae</taxon>
        <taxon>Trichogramma</taxon>
    </lineage>
</organism>
<sequence>MPIKPRAEKPLFFTKIIFLDRATQHNVDVPAQSSSASAHGSPREIESEFRFLMVVSDFAACLITQVFILLTKSFALFAGCIRSISSSSSSSSSFAVSTYTRGPCEFSRGSSTAHTYIHTTHIPS</sequence>
<evidence type="ECO:0000313" key="2">
    <source>
        <dbReference type="Proteomes" id="UP000479190"/>
    </source>
</evidence>
<reference evidence="1 2" key="1">
    <citation type="submission" date="2020-02" db="EMBL/GenBank/DDBJ databases">
        <authorList>
            <person name="Ferguson B K."/>
        </authorList>
    </citation>
    <scope>NUCLEOTIDE SEQUENCE [LARGE SCALE GENOMIC DNA]</scope>
</reference>
<accession>A0A6H5IUI9</accession>
<protein>
    <submittedName>
        <fullName evidence="1">Uncharacterized protein</fullName>
    </submittedName>
</protein>
<dbReference type="EMBL" id="CADCXV010000970">
    <property type="protein sequence ID" value="CAB0039568.1"/>
    <property type="molecule type" value="Genomic_DNA"/>
</dbReference>
<keyword evidence="2" id="KW-1185">Reference proteome</keyword>
<dbReference type="AlphaFoldDB" id="A0A6H5IUI9"/>
<dbReference type="Proteomes" id="UP000479190">
    <property type="component" value="Unassembled WGS sequence"/>
</dbReference>